<sequence>MVNASTTVTALDVMRAEELLGPHLGGESFRSWHTFVAAVHGLPTPYADSLEVFQACTGRQTWPTAAAPEVLGVMGRRSGKTFATAAIAIDRCVFKQYHLPAGTDPVFMCIAADRRQARVLLRYVRGLLRAVPVLAATIVSETKESITFSSGVRLEVHANNFRSIRGFTCVGACVDELAFFRSDDSANPDHEILSALRPAMATVPDAMLVLLSSPYAKRGEVYRLFDKYYGKADAPCLVWRSPTRLMNPTVSERTISMAMHRDEASARSEYLGEFRSDLEGYVSREIVEACTYDVTVRPYDSRHAYRAFVDPAGGSGQDSMTLAIAHTERVRDVSTHVTDLLVEIRPPFSPEEAVDRFVRHLREYRITTVFGDRFAGEWARQPFDRRGIRYRIAEQNRSELYLGLLPVLTSGRVRLLRDERLALQLTALERRTSAVGRDTINHPPGGHDDLANVVAGVVCGLEQHRGGPVCAFVRVDALMDWV</sequence>
<gene>
    <name evidence="1" type="ORF">LuPra_03363</name>
</gene>
<protein>
    <submittedName>
        <fullName evidence="1">Mu-like prophage FluMu protein gp28</fullName>
    </submittedName>
</protein>
<accession>A0A143PNG5</accession>
<dbReference type="PATRIC" id="fig|1813736.3.peg.3572"/>
<dbReference type="EMBL" id="CP015136">
    <property type="protein sequence ID" value="AMY10135.1"/>
    <property type="molecule type" value="Genomic_DNA"/>
</dbReference>
<dbReference type="Gene3D" id="3.30.420.240">
    <property type="match status" value="1"/>
</dbReference>
<evidence type="ECO:0000313" key="1">
    <source>
        <dbReference type="EMBL" id="AMY10135.1"/>
    </source>
</evidence>
<dbReference type="InterPro" id="IPR027417">
    <property type="entry name" value="P-loop_NTPase"/>
</dbReference>
<dbReference type="KEGG" id="abac:LuPra_03363"/>
<dbReference type="RefSeq" id="WP_110171808.1">
    <property type="nucleotide sequence ID" value="NZ_CP015136.1"/>
</dbReference>
<keyword evidence="2" id="KW-1185">Reference proteome</keyword>
<dbReference type="AlphaFoldDB" id="A0A143PNG5"/>
<dbReference type="Pfam" id="PF03237">
    <property type="entry name" value="Terminase_6N"/>
    <property type="match status" value="1"/>
</dbReference>
<organism evidence="1 2">
    <name type="scientific">Luteitalea pratensis</name>
    <dbReference type="NCBI Taxonomy" id="1855912"/>
    <lineage>
        <taxon>Bacteria</taxon>
        <taxon>Pseudomonadati</taxon>
        <taxon>Acidobacteriota</taxon>
        <taxon>Vicinamibacteria</taxon>
        <taxon>Vicinamibacterales</taxon>
        <taxon>Vicinamibacteraceae</taxon>
        <taxon>Luteitalea</taxon>
    </lineage>
</organism>
<name>A0A143PNG5_LUTPR</name>
<dbReference type="OrthoDB" id="280696at2"/>
<reference evidence="2" key="2">
    <citation type="submission" date="2016-04" db="EMBL/GenBank/DDBJ databases">
        <title>First Complete Genome Sequence of a Subdivision 6 Acidobacterium.</title>
        <authorList>
            <person name="Huang S."/>
            <person name="Vieira S."/>
            <person name="Bunk B."/>
            <person name="Riedel T."/>
            <person name="Sproeer C."/>
            <person name="Overmann J."/>
        </authorList>
    </citation>
    <scope>NUCLEOTIDE SEQUENCE [LARGE SCALE GENOMIC DNA]</scope>
    <source>
        <strain evidence="2">DSM 100886 HEG_-6_39</strain>
    </source>
</reference>
<dbReference type="Proteomes" id="UP000076079">
    <property type="component" value="Chromosome"/>
</dbReference>
<reference evidence="1 2" key="1">
    <citation type="journal article" date="2016" name="Genome Announc.">
        <title>First Complete Genome Sequence of a Subdivision 6 Acidobacterium Strain.</title>
        <authorList>
            <person name="Huang S."/>
            <person name="Vieira S."/>
            <person name="Bunk B."/>
            <person name="Riedel T."/>
            <person name="Sproer C."/>
            <person name="Overmann J."/>
        </authorList>
    </citation>
    <scope>NUCLEOTIDE SEQUENCE [LARGE SCALE GENOMIC DNA]</scope>
    <source>
        <strain evidence="2">DSM 100886 HEG_-6_39</strain>
    </source>
</reference>
<dbReference type="Gene3D" id="3.40.50.300">
    <property type="entry name" value="P-loop containing nucleotide triphosphate hydrolases"/>
    <property type="match status" value="1"/>
</dbReference>
<evidence type="ECO:0000313" key="2">
    <source>
        <dbReference type="Proteomes" id="UP000076079"/>
    </source>
</evidence>
<dbReference type="STRING" id="1855912.LuPra_03363"/>
<proteinExistence type="predicted"/>